<keyword evidence="2" id="KW-1185">Reference proteome</keyword>
<evidence type="ECO:0000313" key="1">
    <source>
        <dbReference type="EMBL" id="MVT09165.1"/>
    </source>
</evidence>
<accession>A0A7K1U5A8</accession>
<proteinExistence type="predicted"/>
<reference evidence="1 2" key="1">
    <citation type="submission" date="2019-12" db="EMBL/GenBank/DDBJ databases">
        <title>Chitinophaga sp. strain ysch24 (GDMCC 1.1355), whole genome shotgun sequence.</title>
        <authorList>
            <person name="Zhang X."/>
        </authorList>
    </citation>
    <scope>NUCLEOTIDE SEQUENCE [LARGE SCALE GENOMIC DNA]</scope>
    <source>
        <strain evidence="2">ysch24</strain>
    </source>
</reference>
<dbReference type="AlphaFoldDB" id="A0A7K1U5A8"/>
<dbReference type="RefSeq" id="WP_157306594.1">
    <property type="nucleotide sequence ID" value="NZ_WRXN01000005.1"/>
</dbReference>
<dbReference type="Proteomes" id="UP000461730">
    <property type="component" value="Unassembled WGS sequence"/>
</dbReference>
<organism evidence="1 2">
    <name type="scientific">Chitinophaga tropicalis</name>
    <dbReference type="NCBI Taxonomy" id="2683588"/>
    <lineage>
        <taxon>Bacteria</taxon>
        <taxon>Pseudomonadati</taxon>
        <taxon>Bacteroidota</taxon>
        <taxon>Chitinophagia</taxon>
        <taxon>Chitinophagales</taxon>
        <taxon>Chitinophagaceae</taxon>
        <taxon>Chitinophaga</taxon>
    </lineage>
</organism>
<protein>
    <submittedName>
        <fullName evidence="1">Uncharacterized protein</fullName>
    </submittedName>
</protein>
<evidence type="ECO:0000313" key="2">
    <source>
        <dbReference type="Proteomes" id="UP000461730"/>
    </source>
</evidence>
<sequence>MEAIKDYDYIAEARKAKAESAARMRGMSVRKKIRYLRKVSREFEKEEREYHRRQQQESLK</sequence>
<comment type="caution">
    <text evidence="1">The sequence shown here is derived from an EMBL/GenBank/DDBJ whole genome shotgun (WGS) entry which is preliminary data.</text>
</comment>
<dbReference type="EMBL" id="WRXN01000005">
    <property type="protein sequence ID" value="MVT09165.1"/>
    <property type="molecule type" value="Genomic_DNA"/>
</dbReference>
<gene>
    <name evidence="1" type="ORF">GO493_12905</name>
</gene>
<name>A0A7K1U5A8_9BACT</name>